<dbReference type="PRINTS" id="PR00926">
    <property type="entry name" value="MITOCARRIER"/>
</dbReference>
<dbReference type="GO" id="GO:0005743">
    <property type="term" value="C:mitochondrial inner membrane"/>
    <property type="evidence" value="ECO:0007669"/>
    <property type="project" value="UniProtKB-SubCell"/>
</dbReference>
<evidence type="ECO:0000256" key="4">
    <source>
        <dbReference type="ARBA" id="ARBA00022692"/>
    </source>
</evidence>
<dbReference type="EMBL" id="ML977188">
    <property type="protein sequence ID" value="KAF1982139.1"/>
    <property type="molecule type" value="Genomic_DNA"/>
</dbReference>
<evidence type="ECO:0000256" key="5">
    <source>
        <dbReference type="ARBA" id="ARBA00022737"/>
    </source>
</evidence>
<evidence type="ECO:0000256" key="11">
    <source>
        <dbReference type="RuleBase" id="RU000488"/>
    </source>
</evidence>
<keyword evidence="6" id="KW-0999">Mitochondrion inner membrane</keyword>
<dbReference type="Proteomes" id="UP000800041">
    <property type="component" value="Unassembled WGS sequence"/>
</dbReference>
<dbReference type="InterPro" id="IPR050391">
    <property type="entry name" value="Mito_Metabolite_Transporter"/>
</dbReference>
<comment type="subcellular location">
    <subcellularLocation>
        <location evidence="1">Mitochondrion inner membrane</location>
        <topology evidence="1">Multi-pass membrane protein</topology>
    </subcellularLocation>
</comment>
<evidence type="ECO:0000256" key="7">
    <source>
        <dbReference type="ARBA" id="ARBA00022989"/>
    </source>
</evidence>
<evidence type="ECO:0000256" key="8">
    <source>
        <dbReference type="ARBA" id="ARBA00023128"/>
    </source>
</evidence>
<dbReference type="GO" id="GO:0055085">
    <property type="term" value="P:transmembrane transport"/>
    <property type="evidence" value="ECO:0007669"/>
    <property type="project" value="InterPro"/>
</dbReference>
<comment type="similarity">
    <text evidence="2 11">Belongs to the mitochondrial carrier (TC 2.A.29) family.</text>
</comment>
<dbReference type="Gene3D" id="1.50.40.10">
    <property type="entry name" value="Mitochondrial carrier domain"/>
    <property type="match status" value="1"/>
</dbReference>
<dbReference type="Pfam" id="PF00153">
    <property type="entry name" value="Mito_carr"/>
    <property type="match status" value="3"/>
</dbReference>
<dbReference type="InterPro" id="IPR002067">
    <property type="entry name" value="MCP"/>
</dbReference>
<dbReference type="PROSITE" id="PS50920">
    <property type="entry name" value="SOLCAR"/>
    <property type="match status" value="3"/>
</dbReference>
<dbReference type="OrthoDB" id="756301at2759"/>
<reference evidence="13" key="1">
    <citation type="journal article" date="2020" name="Stud. Mycol.">
        <title>101 Dothideomycetes genomes: a test case for predicting lifestyles and emergence of pathogens.</title>
        <authorList>
            <person name="Haridas S."/>
            <person name="Albert R."/>
            <person name="Binder M."/>
            <person name="Bloem J."/>
            <person name="Labutti K."/>
            <person name="Salamov A."/>
            <person name="Andreopoulos B."/>
            <person name="Baker S."/>
            <person name="Barry K."/>
            <person name="Bills G."/>
            <person name="Bluhm B."/>
            <person name="Cannon C."/>
            <person name="Castanera R."/>
            <person name="Culley D."/>
            <person name="Daum C."/>
            <person name="Ezra D."/>
            <person name="Gonzalez J."/>
            <person name="Henrissat B."/>
            <person name="Kuo A."/>
            <person name="Liang C."/>
            <person name="Lipzen A."/>
            <person name="Lutzoni F."/>
            <person name="Magnuson J."/>
            <person name="Mondo S."/>
            <person name="Nolan M."/>
            <person name="Ohm R."/>
            <person name="Pangilinan J."/>
            <person name="Park H.-J."/>
            <person name="Ramirez L."/>
            <person name="Alfaro M."/>
            <person name="Sun H."/>
            <person name="Tritt A."/>
            <person name="Yoshinaga Y."/>
            <person name="Zwiers L.-H."/>
            <person name="Turgeon B."/>
            <person name="Goodwin S."/>
            <person name="Spatafora J."/>
            <person name="Crous P."/>
            <person name="Grigoriev I."/>
        </authorList>
    </citation>
    <scope>NUCLEOTIDE SEQUENCE</scope>
    <source>
        <strain evidence="13">CBS 113979</strain>
    </source>
</reference>
<keyword evidence="9 10" id="KW-0472">Membrane</keyword>
<dbReference type="AlphaFoldDB" id="A0A6G1GN08"/>
<protein>
    <submittedName>
        <fullName evidence="13">Mitochondrial 2-oxoglutarate/malate carrier protein-like protein</fullName>
    </submittedName>
</protein>
<dbReference type="InterPro" id="IPR018108">
    <property type="entry name" value="MCP_transmembrane"/>
</dbReference>
<evidence type="ECO:0000256" key="12">
    <source>
        <dbReference type="SAM" id="Phobius"/>
    </source>
</evidence>
<keyword evidence="4 10" id="KW-0812">Transmembrane</keyword>
<keyword evidence="8" id="KW-0496">Mitochondrion</keyword>
<name>A0A6G1GN08_9PEZI</name>
<dbReference type="FunFam" id="1.50.40.10:FF:000009">
    <property type="entry name" value="Mitochondrial 2-oxoglutarate/malate carrier protein"/>
    <property type="match status" value="1"/>
</dbReference>
<gene>
    <name evidence="13" type="ORF">K402DRAFT_341074</name>
</gene>
<feature type="repeat" description="Solcar" evidence="10">
    <location>
        <begin position="154"/>
        <end position="245"/>
    </location>
</feature>
<keyword evidence="3 11" id="KW-0813">Transport</keyword>
<feature type="repeat" description="Solcar" evidence="10">
    <location>
        <begin position="252"/>
        <end position="342"/>
    </location>
</feature>
<proteinExistence type="inferred from homology"/>
<keyword evidence="14" id="KW-1185">Reference proteome</keyword>
<evidence type="ECO:0000256" key="2">
    <source>
        <dbReference type="ARBA" id="ARBA00006375"/>
    </source>
</evidence>
<evidence type="ECO:0000313" key="14">
    <source>
        <dbReference type="Proteomes" id="UP000800041"/>
    </source>
</evidence>
<evidence type="ECO:0000313" key="13">
    <source>
        <dbReference type="EMBL" id="KAF1982139.1"/>
    </source>
</evidence>
<keyword evidence="7 12" id="KW-1133">Transmembrane helix</keyword>
<evidence type="ECO:0000256" key="1">
    <source>
        <dbReference type="ARBA" id="ARBA00004448"/>
    </source>
</evidence>
<accession>A0A6G1GN08</accession>
<feature type="transmembrane region" description="Helical" evidence="12">
    <location>
        <begin position="321"/>
        <end position="341"/>
    </location>
</feature>
<organism evidence="13 14">
    <name type="scientific">Aulographum hederae CBS 113979</name>
    <dbReference type="NCBI Taxonomy" id="1176131"/>
    <lineage>
        <taxon>Eukaryota</taxon>
        <taxon>Fungi</taxon>
        <taxon>Dikarya</taxon>
        <taxon>Ascomycota</taxon>
        <taxon>Pezizomycotina</taxon>
        <taxon>Dothideomycetes</taxon>
        <taxon>Pleosporomycetidae</taxon>
        <taxon>Aulographales</taxon>
        <taxon>Aulographaceae</taxon>
    </lineage>
</organism>
<dbReference type="PANTHER" id="PTHR45618">
    <property type="entry name" value="MITOCHONDRIAL DICARBOXYLATE CARRIER-RELATED"/>
    <property type="match status" value="1"/>
</dbReference>
<dbReference type="SUPFAM" id="SSF103506">
    <property type="entry name" value="Mitochondrial carrier"/>
    <property type="match status" value="1"/>
</dbReference>
<keyword evidence="5" id="KW-0677">Repeat</keyword>
<evidence type="ECO:0000256" key="10">
    <source>
        <dbReference type="PROSITE-ProRule" id="PRU00282"/>
    </source>
</evidence>
<evidence type="ECO:0000256" key="3">
    <source>
        <dbReference type="ARBA" id="ARBA00022448"/>
    </source>
</evidence>
<dbReference type="InterPro" id="IPR023395">
    <property type="entry name" value="MCP_dom_sf"/>
</dbReference>
<evidence type="ECO:0000256" key="9">
    <source>
        <dbReference type="ARBA" id="ARBA00023136"/>
    </source>
</evidence>
<feature type="repeat" description="Solcar" evidence="10">
    <location>
        <begin position="53"/>
        <end position="142"/>
    </location>
</feature>
<sequence length="344" mass="36287">MSSSSSAVEAAKRQADSVINTAKTTFSEAPQAMKTAAENPQKATTDLLHTPFMRAALPFLNGGLAGMTATAVIQPIDMVKVRLQLAGEGIKSGPKPTPTSVTRELIASGKVLDLYTGLSAGLLRQAVYTTARLGFFDTFMKTLTARSATAGNKAGFAERAGAGLAAGGLAAMVGNPADLALIRMQSDGLKPAAARANYSSVIDALLRISRNEGVAALWSGATPTVVRAMALNFGQLAFFSEAKSQLKETSLGPRTQTLAASAVAGFFASFFSLPFDFVKTRLQRQTRGADGRLPYSGMVDCFGKVAREEGLGRFYRGFGTYYVRIAPHAMVTLIVADYLGFVTK</sequence>
<evidence type="ECO:0000256" key="6">
    <source>
        <dbReference type="ARBA" id="ARBA00022792"/>
    </source>
</evidence>